<dbReference type="Pfam" id="PF04235">
    <property type="entry name" value="DUF418"/>
    <property type="match status" value="1"/>
</dbReference>
<evidence type="ECO:0000313" key="3">
    <source>
        <dbReference type="Proteomes" id="UP000014073"/>
    </source>
</evidence>
<evidence type="ECO:0000259" key="1">
    <source>
        <dbReference type="Pfam" id="PF04235"/>
    </source>
</evidence>
<dbReference type="PANTHER" id="PTHR30590">
    <property type="entry name" value="INNER MEMBRANE PROTEIN"/>
    <property type="match status" value="1"/>
</dbReference>
<name>S0FDY4_9BACT</name>
<reference evidence="2 3" key="1">
    <citation type="submission" date="2008-12" db="EMBL/GenBank/DDBJ databases">
        <authorList>
            <person name="Fulton L."/>
            <person name="Clifton S."/>
            <person name="Fulton B."/>
            <person name="Xu J."/>
            <person name="Minx P."/>
            <person name="Pepin K.H."/>
            <person name="Johnson M."/>
            <person name="Bhonagiri V."/>
            <person name="Nash W.E."/>
            <person name="Mardis E.R."/>
            <person name="Wilson R.K."/>
        </authorList>
    </citation>
    <scope>NUCLEOTIDE SEQUENCE [LARGE SCALE GENOMIC DNA]</scope>
    <source>
        <strain evidence="2 3">DSM 18228</strain>
    </source>
</reference>
<dbReference type="STRING" id="547042.BACCOPRO_03819"/>
<accession>S0FDY4</accession>
<dbReference type="EMBL" id="ACBW01000236">
    <property type="protein sequence ID" value="EEF78292.1"/>
    <property type="molecule type" value="Genomic_DNA"/>
</dbReference>
<protein>
    <recommendedName>
        <fullName evidence="1">DUF418 domain-containing protein</fullName>
    </recommendedName>
</protein>
<proteinExistence type="predicted"/>
<dbReference type="AlphaFoldDB" id="S0FDY4"/>
<feature type="domain" description="DUF418" evidence="1">
    <location>
        <begin position="225"/>
        <end position="388"/>
    </location>
</feature>
<dbReference type="InterPro" id="IPR007349">
    <property type="entry name" value="DUF418"/>
</dbReference>
<dbReference type="GeneID" id="78405347"/>
<dbReference type="PANTHER" id="PTHR30590:SF2">
    <property type="entry name" value="INNER MEMBRANE PROTEIN"/>
    <property type="match status" value="1"/>
</dbReference>
<comment type="caution">
    <text evidence="2">The sequence shown here is derived from an EMBL/GenBank/DDBJ whole genome shotgun (WGS) entry which is preliminary data.</text>
</comment>
<evidence type="ECO:0000313" key="2">
    <source>
        <dbReference type="EMBL" id="EEF78292.1"/>
    </source>
</evidence>
<sequence>MDQKKIGRIEVVDALRGVALFAIVILHCFEHYNLYCIPEGTPQWLKALDKGVWDTTWFLMAGKAFSTFSLLFGLSFYIQYCNAARKGIPFKGRFVWRMFLLFLFSQFHSLFYNGDILLLYAVMGVFLVAVSGFSTRTVLVIASVMIIQPVEWIRVICTLCDIPFLEYGNNWLKYAVLAKPVMESGSFLEVVQSNITYGQLYGNLWQIENGRIFQIGGLFLFGMVAGRLSLFQNTRESMMVWKKISLWSAVLFIPLNLLRMVYPGIAKGDKALLMPLDIAVPSICNFLLMCFLVSCFVLLWYDKGNGYKFQRLFIPFGKMSLTNYIAQSVIGVSVFYGFGLNLYKSTGATACLLIAVVIFAILLAFSRFWLSCHRQGPLEWIWKKLTWINSGKQ</sequence>
<dbReference type="RefSeq" id="WP_008145451.1">
    <property type="nucleotide sequence ID" value="NZ_EQ973651.1"/>
</dbReference>
<organism evidence="2 3">
    <name type="scientific">Phocaeicola coprophilus DSM 18228 = JCM 13818</name>
    <dbReference type="NCBI Taxonomy" id="547042"/>
    <lineage>
        <taxon>Bacteria</taxon>
        <taxon>Pseudomonadati</taxon>
        <taxon>Bacteroidota</taxon>
        <taxon>Bacteroidia</taxon>
        <taxon>Bacteroidales</taxon>
        <taxon>Bacteroidaceae</taxon>
        <taxon>Phocaeicola</taxon>
    </lineage>
</organism>
<dbReference type="OrthoDB" id="9807744at2"/>
<dbReference type="HOGENOM" id="CLU_039610_0_0_10"/>
<dbReference type="eggNOG" id="COG2311">
    <property type="taxonomic scope" value="Bacteria"/>
</dbReference>
<dbReference type="InterPro" id="IPR052529">
    <property type="entry name" value="Bact_Transport_Assoc"/>
</dbReference>
<gene>
    <name evidence="2" type="ORF">BACCOPRO_03819</name>
</gene>
<keyword evidence="3" id="KW-1185">Reference proteome</keyword>
<dbReference type="Proteomes" id="UP000014073">
    <property type="component" value="Unassembled WGS sequence"/>
</dbReference>